<organism evidence="9 10">
    <name type="scientific">Facklamia languida CCUG 37842</name>
    <dbReference type="NCBI Taxonomy" id="883113"/>
    <lineage>
        <taxon>Bacteria</taxon>
        <taxon>Bacillati</taxon>
        <taxon>Bacillota</taxon>
        <taxon>Bacilli</taxon>
        <taxon>Lactobacillales</taxon>
        <taxon>Aerococcaceae</taxon>
        <taxon>Facklamia</taxon>
    </lineage>
</organism>
<dbReference type="InterPro" id="IPR000843">
    <property type="entry name" value="HTH_LacI"/>
</dbReference>
<dbReference type="InterPro" id="IPR046335">
    <property type="entry name" value="LacI/GalR-like_sensor"/>
</dbReference>
<comment type="function">
    <text evidence="7">Global transcriptional regulator of carbon catabolite repression (CCR) and carbon catabolite activation (CCA), which ensures optimal energy usage under diverse conditions.</text>
</comment>
<keyword evidence="3 7" id="KW-0805">Transcription regulation</keyword>
<dbReference type="AlphaFoldDB" id="H3NK57"/>
<keyword evidence="10" id="KW-1185">Reference proteome</keyword>
<evidence type="ECO:0000313" key="9">
    <source>
        <dbReference type="EMBL" id="EHR36574.1"/>
    </source>
</evidence>
<feature type="domain" description="HTH lacI-type" evidence="8">
    <location>
        <begin position="6"/>
        <end position="60"/>
    </location>
</feature>
<reference evidence="9 10" key="1">
    <citation type="submission" date="2012-01" db="EMBL/GenBank/DDBJ databases">
        <title>The Genome Sequence of Facklamia languida CCUG 37842.</title>
        <authorList>
            <consortium name="The Broad Institute Genome Sequencing Platform"/>
            <person name="Earl A."/>
            <person name="Ward D."/>
            <person name="Feldgarden M."/>
            <person name="Gevers D."/>
            <person name="Huys G."/>
            <person name="Young S.K."/>
            <person name="Zeng Q."/>
            <person name="Gargeya S."/>
            <person name="Fitzgerald M."/>
            <person name="Haas B."/>
            <person name="Abouelleil A."/>
            <person name="Alvarado L."/>
            <person name="Arachchi H.M."/>
            <person name="Berlin A."/>
            <person name="Chapman S.B."/>
            <person name="Gearin G."/>
            <person name="Goldberg J."/>
            <person name="Griggs A."/>
            <person name="Gujja S."/>
            <person name="Hansen M."/>
            <person name="Heiman D."/>
            <person name="Howarth C."/>
            <person name="Larimer J."/>
            <person name="Lui A."/>
            <person name="MacDonald P.J.P."/>
            <person name="McCowen C."/>
            <person name="Montmayeur A."/>
            <person name="Murphy C."/>
            <person name="Neiman D."/>
            <person name="Pearson M."/>
            <person name="Priest M."/>
            <person name="Roberts A."/>
            <person name="Saif S."/>
            <person name="Shea T."/>
            <person name="Sisk P."/>
            <person name="Stolte C."/>
            <person name="Sykes S."/>
            <person name="Wortman J."/>
            <person name="Nusbaum C."/>
            <person name="Birren B."/>
        </authorList>
    </citation>
    <scope>NUCLEOTIDE SEQUENCE [LARGE SCALE GENOMIC DNA]</scope>
    <source>
        <strain evidence="9 10">CCUG 37842</strain>
    </source>
</reference>
<keyword evidence="5 7" id="KW-0010">Activator</keyword>
<dbReference type="PANTHER" id="PTHR30146">
    <property type="entry name" value="LACI-RELATED TRANSCRIPTIONAL REPRESSOR"/>
    <property type="match status" value="1"/>
</dbReference>
<evidence type="ECO:0000313" key="10">
    <source>
        <dbReference type="Proteomes" id="UP000006190"/>
    </source>
</evidence>
<accession>H3NK57</accession>
<evidence type="ECO:0000259" key="8">
    <source>
        <dbReference type="PROSITE" id="PS50932"/>
    </source>
</evidence>
<evidence type="ECO:0000256" key="5">
    <source>
        <dbReference type="ARBA" id="ARBA00023159"/>
    </source>
</evidence>
<dbReference type="OrthoDB" id="9784962at2"/>
<dbReference type="InterPro" id="IPR010982">
    <property type="entry name" value="Lambda_DNA-bd_dom_sf"/>
</dbReference>
<dbReference type="Pfam" id="PF13377">
    <property type="entry name" value="Peripla_BP_3"/>
    <property type="match status" value="1"/>
</dbReference>
<evidence type="ECO:0000256" key="2">
    <source>
        <dbReference type="ARBA" id="ARBA00022491"/>
    </source>
</evidence>
<dbReference type="PROSITE" id="PS00356">
    <property type="entry name" value="HTH_LACI_1"/>
    <property type="match status" value="1"/>
</dbReference>
<evidence type="ECO:0000256" key="1">
    <source>
        <dbReference type="ARBA" id="ARBA00019435"/>
    </source>
</evidence>
<dbReference type="FunFam" id="1.10.260.40:FF:000002">
    <property type="entry name" value="HTH-type transcriptional repressor PurR"/>
    <property type="match status" value="1"/>
</dbReference>
<dbReference type="STRING" id="883113.HMPREF9708_01246"/>
<dbReference type="SUPFAM" id="SSF53822">
    <property type="entry name" value="Periplasmic binding protein-like I"/>
    <property type="match status" value="1"/>
</dbReference>
<dbReference type="PROSITE" id="PS50932">
    <property type="entry name" value="HTH_LACI_2"/>
    <property type="match status" value="1"/>
</dbReference>
<dbReference type="Pfam" id="PF00356">
    <property type="entry name" value="LacI"/>
    <property type="match status" value="1"/>
</dbReference>
<keyword evidence="6 7" id="KW-0804">Transcription</keyword>
<dbReference type="GO" id="GO:0000976">
    <property type="term" value="F:transcription cis-regulatory region binding"/>
    <property type="evidence" value="ECO:0007669"/>
    <property type="project" value="TreeGrafter"/>
</dbReference>
<name>H3NK57_9LACT</name>
<dbReference type="Proteomes" id="UP000006190">
    <property type="component" value="Unassembled WGS sequence"/>
</dbReference>
<dbReference type="Gene3D" id="1.10.260.40">
    <property type="entry name" value="lambda repressor-like DNA-binding domains"/>
    <property type="match status" value="1"/>
</dbReference>
<dbReference type="Gene3D" id="3.40.50.2300">
    <property type="match status" value="2"/>
</dbReference>
<keyword evidence="2 7" id="KW-0678">Repressor</keyword>
<dbReference type="HOGENOM" id="CLU_037628_6_0_9"/>
<dbReference type="SMART" id="SM00354">
    <property type="entry name" value="HTH_LACI"/>
    <property type="match status" value="1"/>
</dbReference>
<dbReference type="InterPro" id="IPR028082">
    <property type="entry name" value="Peripla_BP_I"/>
</dbReference>
<protein>
    <recommendedName>
        <fullName evidence="1 7">Catabolite control protein A</fullName>
    </recommendedName>
</protein>
<dbReference type="NCBIfam" id="TIGR01481">
    <property type="entry name" value="ccpA"/>
    <property type="match status" value="1"/>
</dbReference>
<gene>
    <name evidence="9" type="ORF">HMPREF9708_01246</name>
</gene>
<evidence type="ECO:0000256" key="7">
    <source>
        <dbReference type="RuleBase" id="RU368079"/>
    </source>
</evidence>
<dbReference type="CDD" id="cd01392">
    <property type="entry name" value="HTH_LacI"/>
    <property type="match status" value="1"/>
</dbReference>
<evidence type="ECO:0000256" key="4">
    <source>
        <dbReference type="ARBA" id="ARBA00023125"/>
    </source>
</evidence>
<dbReference type="eggNOG" id="COG1609">
    <property type="taxonomic scope" value="Bacteria"/>
</dbReference>
<evidence type="ECO:0000256" key="6">
    <source>
        <dbReference type="ARBA" id="ARBA00023163"/>
    </source>
</evidence>
<dbReference type="PRINTS" id="PR00036">
    <property type="entry name" value="HTHLACI"/>
</dbReference>
<evidence type="ECO:0000256" key="3">
    <source>
        <dbReference type="ARBA" id="ARBA00023015"/>
    </source>
</evidence>
<dbReference type="PATRIC" id="fig|883113.3.peg.1241"/>
<sequence length="336" mass="37237">MEKQTITIYDVAREAGVSMATVSRVVNGNPNVKPSTRKKVSEVIERLDYRPNAVARGLASKKTTTVGVIIPNITNVFFSALARGIDDIAAMYKYDIILANADESVDKELNVINNLLAKQVDGIVYMGYNVEDEMIKTIKASRTPVVIAGIVSDDPELYTVSIDIRLAIEQMTERLIQSGGKRPAIVTDSDRYYVNEVHRIPGYKSALAKYDIEVDDDLIIQSDFTDDEGPIIVDQLRSAKATGVVVTKDDIAVGILNALTDSGVKVPEEFEVITSSNSVLTKYTRPQLSSLQYPLYDVGAVAMRLLTKIMNHEEIDQRQIILPHKFISRQSTKPQE</sequence>
<dbReference type="EMBL" id="AGEG01000014">
    <property type="protein sequence ID" value="EHR36574.1"/>
    <property type="molecule type" value="Genomic_DNA"/>
</dbReference>
<comment type="caution">
    <text evidence="9">The sequence shown here is derived from an EMBL/GenBank/DDBJ whole genome shotgun (WGS) entry which is preliminary data.</text>
</comment>
<dbReference type="PANTHER" id="PTHR30146:SF150">
    <property type="entry name" value="ARABINOSE METABOLISM TRANSCRIPTIONAL REPRESSOR"/>
    <property type="match status" value="1"/>
</dbReference>
<keyword evidence="4 7" id="KW-0238">DNA-binding</keyword>
<dbReference type="SUPFAM" id="SSF47413">
    <property type="entry name" value="lambda repressor-like DNA-binding domains"/>
    <property type="match status" value="1"/>
</dbReference>
<proteinExistence type="predicted"/>
<dbReference type="InterPro" id="IPR006377">
    <property type="entry name" value="CcpA"/>
</dbReference>
<dbReference type="GO" id="GO:0003700">
    <property type="term" value="F:DNA-binding transcription factor activity"/>
    <property type="evidence" value="ECO:0007669"/>
    <property type="project" value="TreeGrafter"/>
</dbReference>
<dbReference type="RefSeq" id="WP_006309447.1">
    <property type="nucleotide sequence ID" value="NZ_JH601133.1"/>
</dbReference>